<dbReference type="STRING" id="1122204.SAMN05421781_2506"/>
<organism evidence="1 2">
    <name type="scientific">Marinococcus luteus</name>
    <dbReference type="NCBI Taxonomy" id="1122204"/>
    <lineage>
        <taxon>Bacteria</taxon>
        <taxon>Bacillati</taxon>
        <taxon>Bacillota</taxon>
        <taxon>Bacilli</taxon>
        <taxon>Bacillales</taxon>
        <taxon>Bacillaceae</taxon>
        <taxon>Marinococcus</taxon>
    </lineage>
</organism>
<reference evidence="1 2" key="1">
    <citation type="submission" date="2016-10" db="EMBL/GenBank/DDBJ databases">
        <authorList>
            <person name="de Groot N.N."/>
        </authorList>
    </citation>
    <scope>NUCLEOTIDE SEQUENCE [LARGE SCALE GENOMIC DNA]</scope>
    <source>
        <strain evidence="1 2">DSM 23126</strain>
    </source>
</reference>
<proteinExistence type="predicted"/>
<dbReference type="RefSeq" id="WP_091615696.1">
    <property type="nucleotide sequence ID" value="NZ_FNNC01000006.1"/>
</dbReference>
<dbReference type="EMBL" id="FNNC01000006">
    <property type="protein sequence ID" value="SDW84371.1"/>
    <property type="molecule type" value="Genomic_DNA"/>
</dbReference>
<sequence>MGNQKMKGRYTTPGDRDVTVFVIGMKINKWRAVHKGLPVLIAMPPMIKELSINKELGCMGIQSYIQFPTTMMIQYWNSKEQLLAYAKAPKHLKAWRTFNKRTKGNDAVGIYHETYIVPKGAYESIYVNMPSLGLGKALGTEPVTKATGTANERMGRTAGK</sequence>
<name>A0A1H2WUX7_9BACI</name>
<dbReference type="InterPro" id="IPR025444">
    <property type="entry name" value="Monooxy_af470"/>
</dbReference>
<dbReference type="OrthoDB" id="7566033at2"/>
<gene>
    <name evidence="1" type="ORF">SAMN05421781_2506</name>
</gene>
<evidence type="ECO:0000313" key="1">
    <source>
        <dbReference type="EMBL" id="SDW84371.1"/>
    </source>
</evidence>
<evidence type="ECO:0008006" key="3">
    <source>
        <dbReference type="Google" id="ProtNLM"/>
    </source>
</evidence>
<dbReference type="AlphaFoldDB" id="A0A1H2WUX7"/>
<dbReference type="Proteomes" id="UP000199488">
    <property type="component" value="Unassembled WGS sequence"/>
</dbReference>
<protein>
    <recommendedName>
        <fullName evidence="3">DUF4188 domain-containing protein</fullName>
    </recommendedName>
</protein>
<dbReference type="Pfam" id="PF13826">
    <property type="entry name" value="Monooxy_af470-like"/>
    <property type="match status" value="1"/>
</dbReference>
<evidence type="ECO:0000313" key="2">
    <source>
        <dbReference type="Proteomes" id="UP000199488"/>
    </source>
</evidence>
<keyword evidence="2" id="KW-1185">Reference proteome</keyword>
<accession>A0A1H2WUX7</accession>